<dbReference type="EMBL" id="CM008046">
    <property type="protein sequence ID" value="PAN05102.1"/>
    <property type="molecule type" value="Genomic_DNA"/>
</dbReference>
<dbReference type="Proteomes" id="UP000243499">
    <property type="component" value="Chromosome 1"/>
</dbReference>
<dbReference type="Gramene" id="PAN05102">
    <property type="protein sequence ID" value="PAN05102"/>
    <property type="gene ID" value="PAHAL_1G115500"/>
</dbReference>
<name>A0A2S3GN34_9POAL</name>
<organism evidence="1">
    <name type="scientific">Panicum hallii</name>
    <dbReference type="NCBI Taxonomy" id="206008"/>
    <lineage>
        <taxon>Eukaryota</taxon>
        <taxon>Viridiplantae</taxon>
        <taxon>Streptophyta</taxon>
        <taxon>Embryophyta</taxon>
        <taxon>Tracheophyta</taxon>
        <taxon>Spermatophyta</taxon>
        <taxon>Magnoliopsida</taxon>
        <taxon>Liliopsida</taxon>
        <taxon>Poales</taxon>
        <taxon>Poaceae</taxon>
        <taxon>PACMAD clade</taxon>
        <taxon>Panicoideae</taxon>
        <taxon>Panicodae</taxon>
        <taxon>Paniceae</taxon>
        <taxon>Panicinae</taxon>
        <taxon>Panicum</taxon>
        <taxon>Panicum sect. Panicum</taxon>
    </lineage>
</organism>
<proteinExistence type="predicted"/>
<protein>
    <submittedName>
        <fullName evidence="1">Uncharacterized protein</fullName>
    </submittedName>
</protein>
<gene>
    <name evidence="1" type="ORF">PAHAL_1G115500</name>
</gene>
<accession>A0A2S3GN34</accession>
<reference evidence="1" key="1">
    <citation type="submission" date="2018-04" db="EMBL/GenBank/DDBJ databases">
        <title>WGS assembly of Panicum hallii.</title>
        <authorList>
            <person name="Lovell J."/>
            <person name="Jenkins J."/>
            <person name="Lowry D."/>
            <person name="Mamidi S."/>
            <person name="Sreedasyam A."/>
            <person name="Weng X."/>
            <person name="Barry K."/>
            <person name="Bonette J."/>
            <person name="Campitelli B."/>
            <person name="Daum C."/>
            <person name="Gordon S."/>
            <person name="Gould B."/>
            <person name="Lipzen A."/>
            <person name="Macqueen A."/>
            <person name="Palacio-Mejia J."/>
            <person name="Plott C."/>
            <person name="Shakirov E."/>
            <person name="Shu S."/>
            <person name="Yoshinaga Y."/>
            <person name="Zane M."/>
            <person name="Rokhsar D."/>
            <person name="Grimwood J."/>
            <person name="Schmutz J."/>
            <person name="Juenger T."/>
        </authorList>
    </citation>
    <scope>NUCLEOTIDE SEQUENCE [LARGE SCALE GENOMIC DNA]</scope>
    <source>
        <strain evidence="1">FIL2</strain>
    </source>
</reference>
<evidence type="ECO:0000313" key="1">
    <source>
        <dbReference type="EMBL" id="PAN05102.1"/>
    </source>
</evidence>
<dbReference type="AlphaFoldDB" id="A0A2S3GN34"/>
<sequence>MAECEDIHPRVHENGTAMIKVPCYQRQQAPHI</sequence>